<reference evidence="4 5" key="1">
    <citation type="submission" date="2018-07" db="EMBL/GenBank/DDBJ databases">
        <title>Draft genome sequence of Ancylomarina sp. M1P.</title>
        <authorList>
            <person name="Yadav S."/>
            <person name="Villanueva L."/>
            <person name="Damste J.S.S."/>
        </authorList>
    </citation>
    <scope>NUCLEOTIDE SEQUENCE [LARGE SCALE GENOMIC DNA]</scope>
    <source>
        <strain evidence="4 5">M1P</strain>
    </source>
</reference>
<dbReference type="Gene3D" id="1.10.275.10">
    <property type="entry name" value="Fumarase/aspartase (N-terminal domain)"/>
    <property type="match status" value="1"/>
</dbReference>
<dbReference type="PRINTS" id="PR00149">
    <property type="entry name" value="FUMRATELYASE"/>
</dbReference>
<dbReference type="InterPro" id="IPR008948">
    <property type="entry name" value="L-Aspartase-like"/>
</dbReference>
<evidence type="ECO:0000313" key="5">
    <source>
        <dbReference type="Proteomes" id="UP000285794"/>
    </source>
</evidence>
<dbReference type="InterPro" id="IPR051546">
    <property type="entry name" value="Aspartate_Ammonia-Lyase"/>
</dbReference>
<dbReference type="Pfam" id="PF10415">
    <property type="entry name" value="FumaraseC_C"/>
    <property type="match status" value="1"/>
</dbReference>
<accession>A0A425Y7C2</accession>
<dbReference type="GO" id="GO:0008797">
    <property type="term" value="F:aspartate ammonia-lyase activity"/>
    <property type="evidence" value="ECO:0007669"/>
    <property type="project" value="TreeGrafter"/>
</dbReference>
<dbReference type="GO" id="GO:0006099">
    <property type="term" value="P:tricarboxylic acid cycle"/>
    <property type="evidence" value="ECO:0007669"/>
    <property type="project" value="InterPro"/>
</dbReference>
<dbReference type="RefSeq" id="WP_125029503.1">
    <property type="nucleotide sequence ID" value="NZ_JAPXVP010000002.1"/>
</dbReference>
<protein>
    <submittedName>
        <fullName evidence="4">Aspartate ammonia-lyase</fullName>
    </submittedName>
</protein>
<dbReference type="InterPro" id="IPR018951">
    <property type="entry name" value="Fumarase_C_C"/>
</dbReference>
<dbReference type="InterPro" id="IPR024083">
    <property type="entry name" value="Fumarase/histidase_N"/>
</dbReference>
<keyword evidence="5" id="KW-1185">Reference proteome</keyword>
<dbReference type="PANTHER" id="PTHR42696">
    <property type="entry name" value="ASPARTATE AMMONIA-LYASE"/>
    <property type="match status" value="1"/>
</dbReference>
<dbReference type="GO" id="GO:0006531">
    <property type="term" value="P:aspartate metabolic process"/>
    <property type="evidence" value="ECO:0007669"/>
    <property type="project" value="TreeGrafter"/>
</dbReference>
<dbReference type="PROSITE" id="PS00163">
    <property type="entry name" value="FUMARATE_LYASES"/>
    <property type="match status" value="1"/>
</dbReference>
<evidence type="ECO:0000259" key="2">
    <source>
        <dbReference type="Pfam" id="PF00206"/>
    </source>
</evidence>
<comment type="caution">
    <text evidence="4">The sequence shown here is derived from an EMBL/GenBank/DDBJ whole genome shotgun (WGS) entry which is preliminary data.</text>
</comment>
<dbReference type="Gene3D" id="1.20.200.10">
    <property type="entry name" value="Fumarase/aspartase (Central domain)"/>
    <property type="match status" value="1"/>
</dbReference>
<dbReference type="Proteomes" id="UP000285794">
    <property type="component" value="Unassembled WGS sequence"/>
</dbReference>
<dbReference type="FunFam" id="1.20.200.10:FF:000001">
    <property type="entry name" value="Fumarate hydratase, mitochondrial"/>
    <property type="match status" value="1"/>
</dbReference>
<dbReference type="AlphaFoldDB" id="A0A425Y7C2"/>
<keyword evidence="1 4" id="KW-0456">Lyase</keyword>
<evidence type="ECO:0000313" key="4">
    <source>
        <dbReference type="EMBL" id="RRG24192.1"/>
    </source>
</evidence>
<dbReference type="Pfam" id="PF00206">
    <property type="entry name" value="Lyase_1"/>
    <property type="match status" value="1"/>
</dbReference>
<evidence type="ECO:0000259" key="3">
    <source>
        <dbReference type="Pfam" id="PF10415"/>
    </source>
</evidence>
<dbReference type="InterPro" id="IPR020557">
    <property type="entry name" value="Fumarate_lyase_CS"/>
</dbReference>
<feature type="domain" description="Fumarate lyase N-terminal" evidence="2">
    <location>
        <begin position="36"/>
        <end position="367"/>
    </location>
</feature>
<name>A0A425Y7C2_9BACT</name>
<evidence type="ECO:0000256" key="1">
    <source>
        <dbReference type="ARBA" id="ARBA00023239"/>
    </source>
</evidence>
<dbReference type="FunFam" id="1.10.275.10:FF:000001">
    <property type="entry name" value="Fumarate hydratase, mitochondrial"/>
    <property type="match status" value="1"/>
</dbReference>
<dbReference type="OrthoDB" id="9802809at2"/>
<gene>
    <name evidence="4" type="ORF">DWB61_03510</name>
</gene>
<proteinExistence type="predicted"/>
<organism evidence="4 5">
    <name type="scientific">Ancylomarina euxinus</name>
    <dbReference type="NCBI Taxonomy" id="2283627"/>
    <lineage>
        <taxon>Bacteria</taxon>
        <taxon>Pseudomonadati</taxon>
        <taxon>Bacteroidota</taxon>
        <taxon>Bacteroidia</taxon>
        <taxon>Marinilabiliales</taxon>
        <taxon>Marinifilaceae</taxon>
        <taxon>Ancylomarina</taxon>
    </lineage>
</organism>
<dbReference type="PRINTS" id="PR00145">
    <property type="entry name" value="ARGSUCLYASE"/>
</dbReference>
<feature type="domain" description="Fumarase C C-terminal" evidence="3">
    <location>
        <begin position="433"/>
        <end position="486"/>
    </location>
</feature>
<dbReference type="InterPro" id="IPR000362">
    <property type="entry name" value="Fumarate_lyase_fam"/>
</dbReference>
<dbReference type="GO" id="GO:0005829">
    <property type="term" value="C:cytosol"/>
    <property type="evidence" value="ECO:0007669"/>
    <property type="project" value="TreeGrafter"/>
</dbReference>
<dbReference type="PANTHER" id="PTHR42696:SF2">
    <property type="entry name" value="ASPARTATE AMMONIA-LYASE"/>
    <property type="match status" value="1"/>
</dbReference>
<sequence>MKNVIKRTILLSLLLICCVIFNGFSQEYRTETDLLGDIKVPKDAYYGAQAARAMENFQISGQYINDYPDFIKAWGMVKLACAQANTEAGKMKPEILKPIEDACQELIAGNFLDQFNIDLYQGGAGTSTNMNVNEVLANIALEKSGQQKGKYKKISPNDHLNMSQSTNDTYPSSLKLGMLLHNDRLVKELNELKNSFRKLGHANIDIVKMGRTEFQDAVPMTVGQEFHSFAAMLEWDIANIEHASKSLMVLNMGGTAIGTGLNTPEGYDKYVIEHLRKISGYDVVNADDMIAATSSLQGFVVYSSALKTLATTLSKISNDLITLSSGPRNGLFEINLPARQPGSSIMPGKVNPVIPELMAFVSYRVIGNDVTVNIAASDGDLQLNAYEPVVGLSIFESQKILTNTMRTFRIQCIDGITVNEEVHKRNLETTIGIVTALNPVLGHHVGDELAKEAKATGKGILELVREKKLLTEQQIKVLLSPKNMTGLDKSKYEDK</sequence>
<dbReference type="Gene3D" id="1.10.40.30">
    <property type="entry name" value="Fumarase/aspartase (C-terminal domain)"/>
    <property type="match status" value="1"/>
</dbReference>
<dbReference type="InterPro" id="IPR022761">
    <property type="entry name" value="Fumarate_lyase_N"/>
</dbReference>
<dbReference type="CDD" id="cd01357">
    <property type="entry name" value="Aspartase"/>
    <property type="match status" value="1"/>
</dbReference>
<dbReference type="SUPFAM" id="SSF48557">
    <property type="entry name" value="L-aspartase-like"/>
    <property type="match status" value="1"/>
</dbReference>
<dbReference type="NCBIfam" id="NF008909">
    <property type="entry name" value="PRK12273.1"/>
    <property type="match status" value="1"/>
</dbReference>
<dbReference type="EMBL" id="QQWG01000002">
    <property type="protein sequence ID" value="RRG24192.1"/>
    <property type="molecule type" value="Genomic_DNA"/>
</dbReference>